<dbReference type="InterPro" id="IPR016156">
    <property type="entry name" value="FAD/NAD-linked_Rdtase_dimer_sf"/>
</dbReference>
<keyword evidence="5" id="KW-0547">Nucleotide-binding</keyword>
<dbReference type="GO" id="GO:0003955">
    <property type="term" value="F:NAD(P)H dehydrogenase (quinone) activity"/>
    <property type="evidence" value="ECO:0007669"/>
    <property type="project" value="TreeGrafter"/>
</dbReference>
<evidence type="ECO:0000259" key="8">
    <source>
        <dbReference type="Pfam" id="PF07992"/>
    </source>
</evidence>
<dbReference type="SUPFAM" id="SSF51905">
    <property type="entry name" value="FAD/NAD(P)-binding domain"/>
    <property type="match status" value="1"/>
</dbReference>
<accession>A0A0H3KJJ6</accession>
<dbReference type="HOGENOM" id="CLU_016755_1_2_4"/>
<dbReference type="RefSeq" id="WP_012217668.1">
    <property type="nucleotide sequence ID" value="NC_010086.1"/>
</dbReference>
<dbReference type="GO" id="GO:0016152">
    <property type="term" value="F:mercury (II) reductase (NADP+) activity"/>
    <property type="evidence" value="ECO:0007669"/>
    <property type="project" value="UniProtKB-EC"/>
</dbReference>
<dbReference type="InterPro" id="IPR004099">
    <property type="entry name" value="Pyr_nucl-diS_OxRdtase_dimer"/>
</dbReference>
<dbReference type="Pfam" id="PF07992">
    <property type="entry name" value="Pyr_redox_2"/>
    <property type="match status" value="1"/>
</dbReference>
<dbReference type="PRINTS" id="PR00411">
    <property type="entry name" value="PNDRDTASEI"/>
</dbReference>
<reference evidence="9 10" key="1">
    <citation type="submission" date="2007-04" db="EMBL/GenBank/DDBJ databases">
        <title>Complete genome sequence of Burkholderia multivorans ATCC 17616.</title>
        <authorList>
            <person name="Ohtsubo Y."/>
            <person name="Yamashita A."/>
            <person name="Kurokawa K."/>
            <person name="Takami H."/>
            <person name="Yuhara S."/>
            <person name="Nishiyama E."/>
            <person name="Endo R."/>
            <person name="Miyazaki R."/>
            <person name="Ono A."/>
            <person name="Yano K."/>
            <person name="Ito M."/>
            <person name="Sota M."/>
            <person name="Yuji N."/>
            <person name="Hattori M."/>
            <person name="Tsuda M."/>
        </authorList>
    </citation>
    <scope>NUCLEOTIDE SEQUENCE [LARGE SCALE GENOMIC DNA]</scope>
    <source>
        <strain evidence="10">ATCC 17616 / 249</strain>
    </source>
</reference>
<dbReference type="KEGG" id="bmu:Bmul_5175"/>
<feature type="disulfide bond" description="Redox-active" evidence="6">
    <location>
        <begin position="44"/>
        <end position="49"/>
    </location>
</feature>
<dbReference type="KEGG" id="bmj:BMULJ_03343"/>
<evidence type="ECO:0000313" key="10">
    <source>
        <dbReference type="Proteomes" id="UP000008815"/>
    </source>
</evidence>
<comment type="cofactor">
    <cofactor evidence="5">
        <name>FAD</name>
        <dbReference type="ChEBI" id="CHEBI:57692"/>
    </cofactor>
    <text evidence="5">Binds 1 FAD per subunit.</text>
</comment>
<comment type="similarity">
    <text evidence="1">Belongs to the class-I pyridine nucleotide-disulfide oxidoreductase family.</text>
</comment>
<dbReference type="Pfam" id="PF02852">
    <property type="entry name" value="Pyr_redox_dim"/>
    <property type="match status" value="1"/>
</dbReference>
<name>A0A0H3KJJ6_BURM1</name>
<keyword evidence="10" id="KW-1185">Reference proteome</keyword>
<dbReference type="EC" id="1.16.1.1" evidence="9"/>
<keyword evidence="2" id="KW-0285">Flavoprotein</keyword>
<dbReference type="PANTHER" id="PTHR43014:SF2">
    <property type="entry name" value="MERCURIC REDUCTASE"/>
    <property type="match status" value="1"/>
</dbReference>
<evidence type="ECO:0000256" key="5">
    <source>
        <dbReference type="PIRSR" id="PIRSR000350-3"/>
    </source>
</evidence>
<feature type="binding site" evidence="5">
    <location>
        <position position="112"/>
    </location>
    <ligand>
        <name>FAD</name>
        <dbReference type="ChEBI" id="CHEBI:57692"/>
    </ligand>
</feature>
<protein>
    <submittedName>
        <fullName evidence="9">Mercuric reductase</fullName>
        <ecNumber evidence="9">1.16.1.1</ecNumber>
    </submittedName>
</protein>
<evidence type="ECO:0000256" key="6">
    <source>
        <dbReference type="PIRSR" id="PIRSR000350-4"/>
    </source>
</evidence>
<evidence type="ECO:0000313" key="9">
    <source>
        <dbReference type="EMBL" id="BAG45216.1"/>
    </source>
</evidence>
<dbReference type="AlphaFoldDB" id="A0A0H3KJJ6"/>
<feature type="active site" description="Proton acceptor" evidence="4">
    <location>
        <position position="439"/>
    </location>
</feature>
<dbReference type="InterPro" id="IPR023753">
    <property type="entry name" value="FAD/NAD-binding_dom"/>
</dbReference>
<feature type="binding site" evidence="5">
    <location>
        <position position="266"/>
    </location>
    <ligand>
        <name>NAD(+)</name>
        <dbReference type="ChEBI" id="CHEBI:57540"/>
    </ligand>
</feature>
<keyword evidence="5" id="KW-0520">NAD</keyword>
<feature type="binding site" evidence="5">
    <location>
        <begin position="313"/>
        <end position="316"/>
    </location>
    <ligand>
        <name>FAD</name>
        <dbReference type="ChEBI" id="CHEBI:57692"/>
    </ligand>
</feature>
<evidence type="ECO:0000256" key="2">
    <source>
        <dbReference type="ARBA" id="ARBA00022630"/>
    </source>
</evidence>
<dbReference type="STRING" id="395019.BMULJ_03343"/>
<feature type="domain" description="Pyridine nucleotide-disulphide oxidoreductase dimerisation" evidence="7">
    <location>
        <begin position="341"/>
        <end position="446"/>
    </location>
</feature>
<evidence type="ECO:0000259" key="7">
    <source>
        <dbReference type="Pfam" id="PF02852"/>
    </source>
</evidence>
<gene>
    <name evidence="9" type="primary">merA</name>
    <name evidence="9" type="ordered locus">BMULJ_03343</name>
</gene>
<dbReference type="InterPro" id="IPR036188">
    <property type="entry name" value="FAD/NAD-bd_sf"/>
</dbReference>
<feature type="binding site" evidence="5">
    <location>
        <begin position="178"/>
        <end position="185"/>
    </location>
    <ligand>
        <name>NAD(+)</name>
        <dbReference type="ChEBI" id="CHEBI:57540"/>
    </ligand>
</feature>
<dbReference type="Gene3D" id="3.50.50.60">
    <property type="entry name" value="FAD/NAD(P)-binding domain"/>
    <property type="match status" value="2"/>
</dbReference>
<evidence type="ECO:0000256" key="3">
    <source>
        <dbReference type="ARBA" id="ARBA00022827"/>
    </source>
</evidence>
<feature type="binding site" evidence="5">
    <location>
        <position position="53"/>
    </location>
    <ligand>
        <name>FAD</name>
        <dbReference type="ChEBI" id="CHEBI:57692"/>
    </ligand>
</feature>
<evidence type="ECO:0000256" key="4">
    <source>
        <dbReference type="PIRSR" id="PIRSR000350-2"/>
    </source>
</evidence>
<dbReference type="InterPro" id="IPR001100">
    <property type="entry name" value="Pyr_nuc-diS_OxRdtase"/>
</dbReference>
<sequence>MADVKRVDFLFLGGGKGGKSLAMDMARRGKRVAVIERGMIGGSCINVACIPSKALIHHARSMHAWREAAKRHEVTADMAAVSTYVASVVNGMVDVNRRAFEQSGLELMIGTGRFVAPRTIAVRTDDGAEAIYEGENVYINTGTVAAIPDVPGLRDAQPLTHVEALRLTTLPRHLIVIGGGYIGLEMAQAFRRLGSAVTLVTDTPRVAMREDEDVGTVIQQALADDGIQLMLAAKLVDVQGKSGERVTVRLADGSVVEGSDLLVATGRKPQTDGIGLERAGVETDARGFIKVDPQLATTAERTWAIGEVAGTPMFTHASFDDYRVLKAGIEGRPASTAGRIIPYALFIDPELGRIGLNEADAKARDIEVRVAKLPMASVPRARTDGKTRGFMKALVRPDTGAILGFTMVGTGAGDVTTAVQMAMLGGLPYTAVRDAIIGHPIVSEGLNLLFATLG</sequence>
<dbReference type="PIRSF" id="PIRSF000350">
    <property type="entry name" value="Mercury_reductase_MerA"/>
    <property type="match status" value="1"/>
</dbReference>
<dbReference type="Gene3D" id="3.30.390.30">
    <property type="match status" value="1"/>
</dbReference>
<dbReference type="PANTHER" id="PTHR43014">
    <property type="entry name" value="MERCURIC REDUCTASE"/>
    <property type="match status" value="1"/>
</dbReference>
<dbReference type="GO" id="GO:0050660">
    <property type="term" value="F:flavin adenine dinucleotide binding"/>
    <property type="evidence" value="ECO:0007669"/>
    <property type="project" value="TreeGrafter"/>
</dbReference>
<dbReference type="eggNOG" id="COG1249">
    <property type="taxonomic scope" value="Bacteria"/>
</dbReference>
<feature type="domain" description="FAD/NAD(P)-binding" evidence="8">
    <location>
        <begin position="9"/>
        <end position="319"/>
    </location>
</feature>
<dbReference type="PRINTS" id="PR00368">
    <property type="entry name" value="FADPNR"/>
</dbReference>
<keyword evidence="3 5" id="KW-0274">FAD</keyword>
<keyword evidence="9" id="KW-0560">Oxidoreductase</keyword>
<dbReference type="Proteomes" id="UP000008815">
    <property type="component" value="Chromosome 2"/>
</dbReference>
<evidence type="ECO:0000256" key="1">
    <source>
        <dbReference type="ARBA" id="ARBA00007532"/>
    </source>
</evidence>
<dbReference type="SUPFAM" id="SSF55424">
    <property type="entry name" value="FAD/NAD-linked reductases, dimerisation (C-terminal) domain"/>
    <property type="match status" value="1"/>
</dbReference>
<dbReference type="EMBL" id="AP009386">
    <property type="protein sequence ID" value="BAG45216.1"/>
    <property type="molecule type" value="Genomic_DNA"/>
</dbReference>
<organism evidence="9 10">
    <name type="scientific">Burkholderia multivorans (strain ATCC 17616 / 249)</name>
    <dbReference type="NCBI Taxonomy" id="395019"/>
    <lineage>
        <taxon>Bacteria</taxon>
        <taxon>Pseudomonadati</taxon>
        <taxon>Pseudomonadota</taxon>
        <taxon>Betaproteobacteria</taxon>
        <taxon>Burkholderiales</taxon>
        <taxon>Burkholderiaceae</taxon>
        <taxon>Burkholderia</taxon>
        <taxon>Burkholderia cepacia complex</taxon>
    </lineage>
</organism>
<proteinExistence type="inferred from homology"/>